<comment type="caution">
    <text evidence="1">The sequence shown here is derived from an EMBL/GenBank/DDBJ whole genome shotgun (WGS) entry which is preliminary data.</text>
</comment>
<dbReference type="InterPro" id="IPR012340">
    <property type="entry name" value="NA-bd_OB-fold"/>
</dbReference>
<dbReference type="Proteomes" id="UP000634136">
    <property type="component" value="Unassembled WGS sequence"/>
</dbReference>
<protein>
    <submittedName>
        <fullName evidence="1">Replication protein A 70 kDa DNA-binding subunit B</fullName>
    </submittedName>
</protein>
<dbReference type="AlphaFoldDB" id="A0A834XBD5"/>
<dbReference type="Gene3D" id="2.40.50.140">
    <property type="entry name" value="Nucleic acid-binding proteins"/>
    <property type="match status" value="2"/>
</dbReference>
<dbReference type="OrthoDB" id="1685665at2759"/>
<keyword evidence="1" id="KW-0238">DNA-binding</keyword>
<keyword evidence="2" id="KW-1185">Reference proteome</keyword>
<dbReference type="EMBL" id="JAAIUW010000002">
    <property type="protein sequence ID" value="KAF7841218.1"/>
    <property type="molecule type" value="Genomic_DNA"/>
</dbReference>
<organism evidence="1 2">
    <name type="scientific">Senna tora</name>
    <dbReference type="NCBI Taxonomy" id="362788"/>
    <lineage>
        <taxon>Eukaryota</taxon>
        <taxon>Viridiplantae</taxon>
        <taxon>Streptophyta</taxon>
        <taxon>Embryophyta</taxon>
        <taxon>Tracheophyta</taxon>
        <taxon>Spermatophyta</taxon>
        <taxon>Magnoliopsida</taxon>
        <taxon>eudicotyledons</taxon>
        <taxon>Gunneridae</taxon>
        <taxon>Pentapetalae</taxon>
        <taxon>rosids</taxon>
        <taxon>fabids</taxon>
        <taxon>Fabales</taxon>
        <taxon>Fabaceae</taxon>
        <taxon>Caesalpinioideae</taxon>
        <taxon>Cassia clade</taxon>
        <taxon>Senna</taxon>
    </lineage>
</organism>
<accession>A0A834XBD5</accession>
<proteinExistence type="predicted"/>
<dbReference type="SUPFAM" id="SSF50249">
    <property type="entry name" value="Nucleic acid-binding proteins"/>
    <property type="match status" value="1"/>
</dbReference>
<evidence type="ECO:0000313" key="1">
    <source>
        <dbReference type="EMBL" id="KAF7841218.1"/>
    </source>
</evidence>
<gene>
    <name evidence="1" type="ORF">G2W53_003516</name>
</gene>
<sequence length="201" mass="22600">MRIALWESYVDQIVNFVSKGSQGPVVIVFQFCKIKEYARTKSLSNSMYATRILISSDVQEITQFHEGLLPEDCNTQFNPVVGHALLTTSPIEAAFSGYKIEVIVSNESGIANLTVFDRDAFNYLGITAIDLGAESVKNVEDNDGWPKKFDSFIGKKFIFKVGIKVSEWNAFTSLTLQKMTDNPTILDKYSVHRLPQVQNFL</sequence>
<evidence type="ECO:0000313" key="2">
    <source>
        <dbReference type="Proteomes" id="UP000634136"/>
    </source>
</evidence>
<dbReference type="GO" id="GO:0003677">
    <property type="term" value="F:DNA binding"/>
    <property type="evidence" value="ECO:0007669"/>
    <property type="project" value="UniProtKB-KW"/>
</dbReference>
<reference evidence="1" key="1">
    <citation type="submission" date="2020-09" db="EMBL/GenBank/DDBJ databases">
        <title>Genome-Enabled Discovery of Anthraquinone Biosynthesis in Senna tora.</title>
        <authorList>
            <person name="Kang S.-H."/>
            <person name="Pandey R.P."/>
            <person name="Lee C.-M."/>
            <person name="Sim J.-S."/>
            <person name="Jeong J.-T."/>
            <person name="Choi B.-S."/>
            <person name="Jung M."/>
            <person name="Ginzburg D."/>
            <person name="Zhao K."/>
            <person name="Won S.Y."/>
            <person name="Oh T.-J."/>
            <person name="Yu Y."/>
            <person name="Kim N.-H."/>
            <person name="Lee O.R."/>
            <person name="Lee T.-H."/>
            <person name="Bashyal P."/>
            <person name="Kim T.-S."/>
            <person name="Lee W.-H."/>
            <person name="Kawkins C."/>
            <person name="Kim C.-K."/>
            <person name="Kim J.S."/>
            <person name="Ahn B.O."/>
            <person name="Rhee S.Y."/>
            <person name="Sohng J.K."/>
        </authorList>
    </citation>
    <scope>NUCLEOTIDE SEQUENCE</scope>
    <source>
        <tissue evidence="1">Leaf</tissue>
    </source>
</reference>
<dbReference type="CDD" id="cd04481">
    <property type="entry name" value="RPA1_DBD_B_like"/>
    <property type="match status" value="1"/>
</dbReference>
<name>A0A834XBD5_9FABA</name>